<dbReference type="Proteomes" id="UP001519349">
    <property type="component" value="Unassembled WGS sequence"/>
</dbReference>
<dbReference type="PANTHER" id="PTHR36111">
    <property type="entry name" value="INNER MEMBRANE PROTEIN-RELATED"/>
    <property type="match status" value="1"/>
</dbReference>
<evidence type="ECO:0000313" key="2">
    <source>
        <dbReference type="EMBL" id="MBP2619944.1"/>
    </source>
</evidence>
<gene>
    <name evidence="2" type="ORF">DHL47_01065</name>
</gene>
<protein>
    <submittedName>
        <fullName evidence="2">DUF554 domain-containing protein</fullName>
    </submittedName>
</protein>
<feature type="transmembrane region" description="Helical" evidence="1">
    <location>
        <begin position="198"/>
        <end position="215"/>
    </location>
</feature>
<feature type="transmembrane region" description="Helical" evidence="1">
    <location>
        <begin position="140"/>
        <end position="159"/>
    </location>
</feature>
<feature type="transmembrane region" description="Helical" evidence="1">
    <location>
        <begin position="35"/>
        <end position="56"/>
    </location>
</feature>
<accession>A0ABS5ATP1</accession>
<dbReference type="PANTHER" id="PTHR36111:SF2">
    <property type="entry name" value="INNER MEMBRANE PROTEIN"/>
    <property type="match status" value="1"/>
</dbReference>
<feature type="transmembrane region" description="Helical" evidence="1">
    <location>
        <begin position="222"/>
        <end position="240"/>
    </location>
</feature>
<feature type="transmembrane region" description="Helical" evidence="1">
    <location>
        <begin position="166"/>
        <end position="186"/>
    </location>
</feature>
<feature type="transmembrane region" description="Helical" evidence="1">
    <location>
        <begin position="68"/>
        <end position="87"/>
    </location>
</feature>
<keyword evidence="3" id="KW-1185">Reference proteome</keyword>
<reference evidence="2 3" key="1">
    <citation type="submission" date="2018-05" db="EMBL/GenBank/DDBJ databases">
        <title>Draft genome sequence of Streptococcus panodentis CCUG 70867T.</title>
        <authorList>
            <person name="Salva-Serra F."/>
            <person name="Mendez V."/>
            <person name="Jaen-Luchoro D."/>
            <person name="Gonzales-Siles L."/>
            <person name="Karlsson R."/>
            <person name="Engstrom-Jakobsson H."/>
            <person name="Busquets A."/>
            <person name="Gomila M."/>
            <person name="Pineiro-Iglesias B."/>
            <person name="Bennasar-Figueras A."/>
            <person name="Seeger M."/>
            <person name="Moore E."/>
        </authorList>
    </citation>
    <scope>NUCLEOTIDE SEQUENCE [LARGE SCALE GENOMIC DNA]</scope>
    <source>
        <strain evidence="2 3">CCUG 70867</strain>
    </source>
</reference>
<keyword evidence="1" id="KW-0472">Membrane</keyword>
<comment type="caution">
    <text evidence="2">The sequence shown here is derived from an EMBL/GenBank/DDBJ whole genome shotgun (WGS) entry which is preliminary data.</text>
</comment>
<dbReference type="RefSeq" id="WP_209550601.1">
    <property type="nucleotide sequence ID" value="NZ_QFAY01000002.1"/>
</dbReference>
<dbReference type="EMBL" id="QFAY01000002">
    <property type="protein sequence ID" value="MBP2619944.1"/>
    <property type="molecule type" value="Genomic_DNA"/>
</dbReference>
<dbReference type="Pfam" id="PF04474">
    <property type="entry name" value="DUF554"/>
    <property type="match status" value="1"/>
</dbReference>
<keyword evidence="1" id="KW-1133">Transmembrane helix</keyword>
<sequence>MFGLGTLVNAAGVVAGGFLGLLIGSRLPHGLQDSLMKATGLAVLFLGLAGALEQMLQVSQGQLVSRGSMLVIISLTVGTLIGEALNIEQAFEDFGKWLKRVTKNERDTTFVDAFVTASLTICIGAMAVVGSIQDGLRGDYSILLAKAVLDAIIVLILTVSKGKGALFAAVPILLFQGSLTLLAHFLAPIMTAAALDNLSMIGSILIFCVGINLIWGKLLKVANMLPALILAVMLTFLPFFG</sequence>
<evidence type="ECO:0000313" key="3">
    <source>
        <dbReference type="Proteomes" id="UP001519349"/>
    </source>
</evidence>
<name>A0ABS5ATP1_9STRE</name>
<organism evidence="2 3">
    <name type="scientific">Streptococcus panodentis</name>
    <dbReference type="NCBI Taxonomy" id="1581472"/>
    <lineage>
        <taxon>Bacteria</taxon>
        <taxon>Bacillati</taxon>
        <taxon>Bacillota</taxon>
        <taxon>Bacilli</taxon>
        <taxon>Lactobacillales</taxon>
        <taxon>Streptococcaceae</taxon>
        <taxon>Streptococcus</taxon>
    </lineage>
</organism>
<proteinExistence type="predicted"/>
<evidence type="ECO:0000256" key="1">
    <source>
        <dbReference type="SAM" id="Phobius"/>
    </source>
</evidence>
<feature type="transmembrane region" description="Helical" evidence="1">
    <location>
        <begin position="108"/>
        <end position="128"/>
    </location>
</feature>
<dbReference type="InterPro" id="IPR007563">
    <property type="entry name" value="DUF554"/>
</dbReference>
<keyword evidence="1" id="KW-0812">Transmembrane</keyword>
<feature type="transmembrane region" description="Helical" evidence="1">
    <location>
        <begin position="6"/>
        <end position="23"/>
    </location>
</feature>